<name>A0A915PSQ0_9BILA</name>
<dbReference type="AlphaFoldDB" id="A0A915PSQ0"/>
<sequence>MDLLSKTCLHITRLRQQMDNGISDTGQQHADLDVLKTSGTAGNEKRAQAYESVEERISLHKEREGSWVGTRIATASLDGSAMIFMSFSPLVDPAPVRPLAV</sequence>
<dbReference type="Proteomes" id="UP000887581">
    <property type="component" value="Unplaced"/>
</dbReference>
<evidence type="ECO:0000313" key="2">
    <source>
        <dbReference type="WBParaSite" id="sdigi.contig386.g7938.t1"/>
    </source>
</evidence>
<organism evidence="1 2">
    <name type="scientific">Setaria digitata</name>
    <dbReference type="NCBI Taxonomy" id="48799"/>
    <lineage>
        <taxon>Eukaryota</taxon>
        <taxon>Metazoa</taxon>
        <taxon>Ecdysozoa</taxon>
        <taxon>Nematoda</taxon>
        <taxon>Chromadorea</taxon>
        <taxon>Rhabditida</taxon>
        <taxon>Spirurina</taxon>
        <taxon>Spiruromorpha</taxon>
        <taxon>Filarioidea</taxon>
        <taxon>Setariidae</taxon>
        <taxon>Setaria</taxon>
    </lineage>
</organism>
<accession>A0A915PSQ0</accession>
<proteinExistence type="predicted"/>
<dbReference type="WBParaSite" id="sdigi.contig386.g7938.t1">
    <property type="protein sequence ID" value="sdigi.contig386.g7938.t1"/>
    <property type="gene ID" value="sdigi.contig386.g7938"/>
</dbReference>
<keyword evidence="1" id="KW-1185">Reference proteome</keyword>
<protein>
    <submittedName>
        <fullName evidence="2">Uncharacterized protein</fullName>
    </submittedName>
</protein>
<evidence type="ECO:0000313" key="1">
    <source>
        <dbReference type="Proteomes" id="UP000887581"/>
    </source>
</evidence>
<reference evidence="2" key="1">
    <citation type="submission" date="2022-11" db="UniProtKB">
        <authorList>
            <consortium name="WormBaseParasite"/>
        </authorList>
    </citation>
    <scope>IDENTIFICATION</scope>
</reference>